<evidence type="ECO:0000313" key="3">
    <source>
        <dbReference type="EMBL" id="MFC3137226.1"/>
    </source>
</evidence>
<proteinExistence type="predicted"/>
<dbReference type="RefSeq" id="WP_248935454.1">
    <property type="nucleotide sequence ID" value="NZ_JAKILF010000002.1"/>
</dbReference>
<keyword evidence="2" id="KW-0732">Signal</keyword>
<dbReference type="EMBL" id="JBHRTD010000006">
    <property type="protein sequence ID" value="MFC3137226.1"/>
    <property type="molecule type" value="Genomic_DNA"/>
</dbReference>
<dbReference type="PANTHER" id="PTHR44395:SF1">
    <property type="entry name" value="PROTEIN O-MANNOSYL-TRANSFERASE TMTC3"/>
    <property type="match status" value="1"/>
</dbReference>
<gene>
    <name evidence="3" type="ORF">ACFOE0_03385</name>
</gene>
<feature type="chain" id="PRO_5047381054" evidence="2">
    <location>
        <begin position="23"/>
        <end position="150"/>
    </location>
</feature>
<dbReference type="SUPFAM" id="SSF48452">
    <property type="entry name" value="TPR-like"/>
    <property type="match status" value="1"/>
</dbReference>
<sequence>MTNILSLTQFLIGLLLTMSITACSSTSSDSRPLVDKLSEANAAYSEARLSDAETLYLSITESNPDFKEAWFKLGNIYARQGRLLAAINCYQTVLSLDQQDGRAWHNLALVKLNQSRQILRQAEQTLAADSQQIPKIQKLRKKLNDVSKGI</sequence>
<comment type="caution">
    <text evidence="3">The sequence shown here is derived from an EMBL/GenBank/DDBJ whole genome shotgun (WGS) entry which is preliminary data.</text>
</comment>
<name>A0ABV7GA84_9GAMM</name>
<dbReference type="InterPro" id="IPR011990">
    <property type="entry name" value="TPR-like_helical_dom_sf"/>
</dbReference>
<evidence type="ECO:0000256" key="2">
    <source>
        <dbReference type="SAM" id="SignalP"/>
    </source>
</evidence>
<dbReference type="InterPro" id="IPR019734">
    <property type="entry name" value="TPR_rpt"/>
</dbReference>
<accession>A0ABV7GA84</accession>
<feature type="repeat" description="TPR" evidence="1">
    <location>
        <begin position="67"/>
        <end position="100"/>
    </location>
</feature>
<feature type="signal peptide" evidence="2">
    <location>
        <begin position="1"/>
        <end position="22"/>
    </location>
</feature>
<protein>
    <submittedName>
        <fullName evidence="3">Tetratricopeptide repeat protein</fullName>
    </submittedName>
</protein>
<keyword evidence="4" id="KW-1185">Reference proteome</keyword>
<keyword evidence="1" id="KW-0802">TPR repeat</keyword>
<dbReference type="SMART" id="SM00028">
    <property type="entry name" value="TPR"/>
    <property type="match status" value="1"/>
</dbReference>
<organism evidence="3 4">
    <name type="scientific">Shewanella submarina</name>
    <dbReference type="NCBI Taxonomy" id="2016376"/>
    <lineage>
        <taxon>Bacteria</taxon>
        <taxon>Pseudomonadati</taxon>
        <taxon>Pseudomonadota</taxon>
        <taxon>Gammaproteobacteria</taxon>
        <taxon>Alteromonadales</taxon>
        <taxon>Shewanellaceae</taxon>
        <taxon>Shewanella</taxon>
    </lineage>
</organism>
<reference evidence="4" key="1">
    <citation type="journal article" date="2019" name="Int. J. Syst. Evol. Microbiol.">
        <title>The Global Catalogue of Microorganisms (GCM) 10K type strain sequencing project: providing services to taxonomists for standard genome sequencing and annotation.</title>
        <authorList>
            <consortium name="The Broad Institute Genomics Platform"/>
            <consortium name="The Broad Institute Genome Sequencing Center for Infectious Disease"/>
            <person name="Wu L."/>
            <person name="Ma J."/>
        </authorList>
    </citation>
    <scope>NUCLEOTIDE SEQUENCE [LARGE SCALE GENOMIC DNA]</scope>
    <source>
        <strain evidence="4">KCTC 52277</strain>
    </source>
</reference>
<evidence type="ECO:0000256" key="1">
    <source>
        <dbReference type="PROSITE-ProRule" id="PRU00339"/>
    </source>
</evidence>
<dbReference type="Proteomes" id="UP001595621">
    <property type="component" value="Unassembled WGS sequence"/>
</dbReference>
<dbReference type="Gene3D" id="1.25.40.10">
    <property type="entry name" value="Tetratricopeptide repeat domain"/>
    <property type="match status" value="1"/>
</dbReference>
<evidence type="ECO:0000313" key="4">
    <source>
        <dbReference type="Proteomes" id="UP001595621"/>
    </source>
</evidence>
<dbReference type="PANTHER" id="PTHR44395">
    <property type="match status" value="1"/>
</dbReference>
<dbReference type="Pfam" id="PF13414">
    <property type="entry name" value="TPR_11"/>
    <property type="match status" value="1"/>
</dbReference>
<dbReference type="PROSITE" id="PS50005">
    <property type="entry name" value="TPR"/>
    <property type="match status" value="1"/>
</dbReference>